<comment type="subcellular location">
    <subcellularLocation>
        <location evidence="1">Cell membrane</location>
        <topology evidence="1">Multi-pass membrane protein</topology>
    </subcellularLocation>
</comment>
<evidence type="ECO:0000256" key="13">
    <source>
        <dbReference type="SAM" id="MobiDB-lite"/>
    </source>
</evidence>
<dbReference type="InterPro" id="IPR017452">
    <property type="entry name" value="GPCR_Rhodpsn_7TM"/>
</dbReference>
<feature type="compositionally biased region" description="Polar residues" evidence="13">
    <location>
        <begin position="83"/>
        <end position="100"/>
    </location>
</feature>
<keyword evidence="5" id="KW-0552">Olfaction</keyword>
<dbReference type="FunFam" id="1.20.1070.10:FF:000024">
    <property type="entry name" value="Olfactory receptor"/>
    <property type="match status" value="1"/>
</dbReference>
<dbReference type="Gene3D" id="1.20.1070.10">
    <property type="entry name" value="Rhodopsin 7-helix transmembrane proteins"/>
    <property type="match status" value="1"/>
</dbReference>
<evidence type="ECO:0000313" key="16">
    <source>
        <dbReference type="EMBL" id="KAL0994833.1"/>
    </source>
</evidence>
<dbReference type="GO" id="GO:0005886">
    <property type="term" value="C:plasma membrane"/>
    <property type="evidence" value="ECO:0007669"/>
    <property type="project" value="UniProtKB-SubCell"/>
</dbReference>
<keyword evidence="6 14" id="KW-1133">Transmembrane helix</keyword>
<keyword evidence="17" id="KW-1185">Reference proteome</keyword>
<protein>
    <recommendedName>
        <fullName evidence="15">G-protein coupled receptors family 1 profile domain-containing protein</fullName>
    </recommendedName>
</protein>
<feature type="transmembrane region" description="Helical" evidence="14">
    <location>
        <begin position="145"/>
        <end position="170"/>
    </location>
</feature>
<accession>A0ABD0X6F5</accession>
<name>A0ABD0X6F5_UMBPY</name>
<dbReference type="PANTHER" id="PTHR24242:SF359">
    <property type="entry name" value="ODORANT RECEPTOR-RELATED"/>
    <property type="match status" value="1"/>
</dbReference>
<proteinExistence type="predicted"/>
<evidence type="ECO:0000256" key="5">
    <source>
        <dbReference type="ARBA" id="ARBA00022725"/>
    </source>
</evidence>
<evidence type="ECO:0000256" key="14">
    <source>
        <dbReference type="SAM" id="Phobius"/>
    </source>
</evidence>
<keyword evidence="2" id="KW-1003">Cell membrane</keyword>
<evidence type="ECO:0000256" key="6">
    <source>
        <dbReference type="ARBA" id="ARBA00022989"/>
    </source>
</evidence>
<feature type="transmembrane region" description="Helical" evidence="14">
    <location>
        <begin position="182"/>
        <end position="201"/>
    </location>
</feature>
<keyword evidence="7" id="KW-0297">G-protein coupled receptor</keyword>
<evidence type="ECO:0000313" key="17">
    <source>
        <dbReference type="Proteomes" id="UP001557470"/>
    </source>
</evidence>
<dbReference type="SUPFAM" id="SSF81321">
    <property type="entry name" value="Family A G protein-coupled receptor-like"/>
    <property type="match status" value="1"/>
</dbReference>
<evidence type="ECO:0000256" key="12">
    <source>
        <dbReference type="ARBA" id="ARBA00023224"/>
    </source>
</evidence>
<evidence type="ECO:0000256" key="11">
    <source>
        <dbReference type="ARBA" id="ARBA00023180"/>
    </source>
</evidence>
<organism evidence="16 17">
    <name type="scientific">Umbra pygmaea</name>
    <name type="common">Eastern mudminnow</name>
    <dbReference type="NCBI Taxonomy" id="75934"/>
    <lineage>
        <taxon>Eukaryota</taxon>
        <taxon>Metazoa</taxon>
        <taxon>Chordata</taxon>
        <taxon>Craniata</taxon>
        <taxon>Vertebrata</taxon>
        <taxon>Euteleostomi</taxon>
        <taxon>Actinopterygii</taxon>
        <taxon>Neopterygii</taxon>
        <taxon>Teleostei</taxon>
        <taxon>Protacanthopterygii</taxon>
        <taxon>Esociformes</taxon>
        <taxon>Umbridae</taxon>
        <taxon>Umbra</taxon>
    </lineage>
</organism>
<keyword evidence="10" id="KW-0675">Receptor</keyword>
<evidence type="ECO:0000256" key="3">
    <source>
        <dbReference type="ARBA" id="ARBA00022606"/>
    </source>
</evidence>
<keyword evidence="12" id="KW-0807">Transducer</keyword>
<evidence type="ECO:0000256" key="4">
    <source>
        <dbReference type="ARBA" id="ARBA00022692"/>
    </source>
</evidence>
<dbReference type="Pfam" id="PF13853">
    <property type="entry name" value="7tm_4"/>
    <property type="match status" value="1"/>
</dbReference>
<evidence type="ECO:0000256" key="2">
    <source>
        <dbReference type="ARBA" id="ARBA00022475"/>
    </source>
</evidence>
<feature type="domain" description="G-protein coupled receptors family 1 profile" evidence="15">
    <location>
        <begin position="160"/>
        <end position="410"/>
    </location>
</feature>
<feature type="transmembrane region" description="Helical" evidence="14">
    <location>
        <begin position="366"/>
        <end position="386"/>
    </location>
</feature>
<keyword evidence="9" id="KW-1015">Disulfide bond</keyword>
<dbReference type="AlphaFoldDB" id="A0ABD0X6F5"/>
<dbReference type="PRINTS" id="PR00245">
    <property type="entry name" value="OLFACTORYR"/>
</dbReference>
<dbReference type="PROSITE" id="PS50262">
    <property type="entry name" value="G_PROTEIN_RECEP_F1_2"/>
    <property type="match status" value="1"/>
</dbReference>
<dbReference type="InterPro" id="IPR000725">
    <property type="entry name" value="Olfact_rcpt"/>
</dbReference>
<gene>
    <name evidence="16" type="ORF">UPYG_G00127740</name>
</gene>
<feature type="transmembrane region" description="Helical" evidence="14">
    <location>
        <begin position="221"/>
        <end position="239"/>
    </location>
</feature>
<keyword evidence="8 14" id="KW-0472">Membrane</keyword>
<keyword evidence="3" id="KW-0716">Sensory transduction</keyword>
<evidence type="ECO:0000259" key="15">
    <source>
        <dbReference type="PROSITE" id="PS50262"/>
    </source>
</evidence>
<feature type="transmembrane region" description="Helical" evidence="14">
    <location>
        <begin position="319"/>
        <end position="346"/>
    </location>
</feature>
<evidence type="ECO:0000256" key="9">
    <source>
        <dbReference type="ARBA" id="ARBA00023157"/>
    </source>
</evidence>
<keyword evidence="11" id="KW-0325">Glycoprotein</keyword>
<evidence type="ECO:0000256" key="7">
    <source>
        <dbReference type="ARBA" id="ARBA00023040"/>
    </source>
</evidence>
<dbReference type="PANTHER" id="PTHR24242">
    <property type="entry name" value="G-PROTEIN COUPLED RECEPTOR"/>
    <property type="match status" value="1"/>
</dbReference>
<evidence type="ECO:0000256" key="10">
    <source>
        <dbReference type="ARBA" id="ARBA00023170"/>
    </source>
</evidence>
<dbReference type="EMBL" id="JAGEUA010000003">
    <property type="protein sequence ID" value="KAL0994833.1"/>
    <property type="molecule type" value="Genomic_DNA"/>
</dbReference>
<dbReference type="PRINTS" id="PR00237">
    <property type="entry name" value="GPCRRHODOPSN"/>
</dbReference>
<feature type="region of interest" description="Disordered" evidence="13">
    <location>
        <begin position="79"/>
        <end position="100"/>
    </location>
</feature>
<feature type="transmembrane region" description="Helical" evidence="14">
    <location>
        <begin position="260"/>
        <end position="282"/>
    </location>
</feature>
<reference evidence="16 17" key="1">
    <citation type="submission" date="2024-06" db="EMBL/GenBank/DDBJ databases">
        <authorList>
            <person name="Pan Q."/>
            <person name="Wen M."/>
            <person name="Jouanno E."/>
            <person name="Zahm M."/>
            <person name="Klopp C."/>
            <person name="Cabau C."/>
            <person name="Louis A."/>
            <person name="Berthelot C."/>
            <person name="Parey E."/>
            <person name="Roest Crollius H."/>
            <person name="Montfort J."/>
            <person name="Robinson-Rechavi M."/>
            <person name="Bouchez O."/>
            <person name="Lampietro C."/>
            <person name="Lopez Roques C."/>
            <person name="Donnadieu C."/>
            <person name="Postlethwait J."/>
            <person name="Bobe J."/>
            <person name="Verreycken H."/>
            <person name="Guiguen Y."/>
        </authorList>
    </citation>
    <scope>NUCLEOTIDE SEQUENCE [LARGE SCALE GENOMIC DNA]</scope>
    <source>
        <strain evidence="16">Up_M1</strain>
        <tissue evidence="16">Testis</tissue>
    </source>
</reference>
<evidence type="ECO:0000256" key="8">
    <source>
        <dbReference type="ARBA" id="ARBA00023136"/>
    </source>
</evidence>
<comment type="caution">
    <text evidence="16">The sequence shown here is derived from an EMBL/GenBank/DDBJ whole genome shotgun (WGS) entry which is preliminary data.</text>
</comment>
<sequence>MNRGLELAEEGPAELAAGLAQGVLLLHFLQNVIKKRPEHAGEFILKFHLRVLCLLEDRSFDRPDRTEITIPTRALSEAAPQVGLQSSTHHQTTEGKTVTSQKELIPTVNMSSLTSDHTQTENITTIIHPDYFFISGFTDIPHTNYYYIFLSIVYIISLIGNSFVMIVICVDRKLHSPKYIAVFNLAFTDVCETTSLVPQVIDMFLFNRQFISYDQCFTNLFFVFVFIYMQSFTLTILSYDRLVAICFPLRYHVLVSHRSMFLLTGAAWALVVLNVLLFVGFLTRLSFCGSLVINSYFCDHGPLFRLAAPCSDVVPNDMLAYVVVCIVLYIPMIFIIATYICITHALFTITLPQDRHKAIKTCTSHLILVSIYYLPINITNLCFSILTTNMRIISLSMTSVLPPMLNPIIYVLQTEEFKASAKKVFRRVAQRAVRPVK</sequence>
<dbReference type="InterPro" id="IPR000276">
    <property type="entry name" value="GPCR_Rhodpsn"/>
</dbReference>
<dbReference type="GO" id="GO:0007608">
    <property type="term" value="P:sensory perception of smell"/>
    <property type="evidence" value="ECO:0007669"/>
    <property type="project" value="UniProtKB-KW"/>
</dbReference>
<dbReference type="GO" id="GO:0004930">
    <property type="term" value="F:G protein-coupled receptor activity"/>
    <property type="evidence" value="ECO:0007669"/>
    <property type="project" value="UniProtKB-KW"/>
</dbReference>
<dbReference type="InterPro" id="IPR050939">
    <property type="entry name" value="Olfactory_GPCR1"/>
</dbReference>
<keyword evidence="4 14" id="KW-0812">Transmembrane</keyword>
<dbReference type="Proteomes" id="UP001557470">
    <property type="component" value="Unassembled WGS sequence"/>
</dbReference>
<evidence type="ECO:0000256" key="1">
    <source>
        <dbReference type="ARBA" id="ARBA00004651"/>
    </source>
</evidence>